<reference evidence="10" key="1">
    <citation type="submission" date="2012-10" db="EMBL/GenBank/DDBJ databases">
        <authorList>
            <person name="Sandrine L."/>
        </authorList>
    </citation>
    <scope>NUCLEOTIDE SEQUENCE</scope>
</reference>
<dbReference type="PANTHER" id="PTHR42885:SF2">
    <property type="entry name" value="HISTIDINOL-PHOSPHATE AMINOTRANSFERASE"/>
    <property type="match status" value="1"/>
</dbReference>
<keyword evidence="3" id="KW-0028">Amino-acid biosynthesis</keyword>
<keyword evidence="6" id="KW-0368">Histidine biosynthesis</keyword>
<comment type="pathway">
    <text evidence="7">Amino-acid biosynthesis.</text>
</comment>
<name>S0DFG9_9ZZZZ</name>
<dbReference type="AlphaFoldDB" id="S0DFG9"/>
<dbReference type="HAMAP" id="MF_01023">
    <property type="entry name" value="HisC_aminotrans_2"/>
    <property type="match status" value="1"/>
</dbReference>
<dbReference type="InterPro" id="IPR015424">
    <property type="entry name" value="PyrdxlP-dep_Trfase"/>
</dbReference>
<feature type="domain" description="Aminotransferase class I/classII large" evidence="9">
    <location>
        <begin position="25"/>
        <end position="344"/>
    </location>
</feature>
<evidence type="ECO:0000256" key="5">
    <source>
        <dbReference type="ARBA" id="ARBA00022898"/>
    </source>
</evidence>
<dbReference type="GO" id="GO:0000105">
    <property type="term" value="P:L-histidine biosynthetic process"/>
    <property type="evidence" value="ECO:0007669"/>
    <property type="project" value="UniProtKB-KW"/>
</dbReference>
<dbReference type="Gene3D" id="3.90.1150.10">
    <property type="entry name" value="Aspartate Aminotransferase, domain 1"/>
    <property type="match status" value="1"/>
</dbReference>
<dbReference type="PROSITE" id="PS00599">
    <property type="entry name" value="AA_TRANSFER_CLASS_2"/>
    <property type="match status" value="1"/>
</dbReference>
<dbReference type="NCBIfam" id="TIGR01141">
    <property type="entry name" value="hisC"/>
    <property type="match status" value="1"/>
</dbReference>
<evidence type="ECO:0000256" key="2">
    <source>
        <dbReference type="ARBA" id="ARBA00022576"/>
    </source>
</evidence>
<organism evidence="10">
    <name type="scientific">termite gut metagenome</name>
    <dbReference type="NCBI Taxonomy" id="433724"/>
    <lineage>
        <taxon>unclassified sequences</taxon>
        <taxon>metagenomes</taxon>
        <taxon>organismal metagenomes</taxon>
    </lineage>
</organism>
<dbReference type="InterPro" id="IPR001917">
    <property type="entry name" value="Aminotrans_II_pyridoxalP_BS"/>
</dbReference>
<dbReference type="InterPro" id="IPR015422">
    <property type="entry name" value="PyrdxlP-dep_Trfase_small"/>
</dbReference>
<evidence type="ECO:0000256" key="3">
    <source>
        <dbReference type="ARBA" id="ARBA00022605"/>
    </source>
</evidence>
<dbReference type="InterPro" id="IPR015421">
    <property type="entry name" value="PyrdxlP-dep_Trfase_major"/>
</dbReference>
<evidence type="ECO:0000256" key="8">
    <source>
        <dbReference type="SAM" id="MobiDB-lite"/>
    </source>
</evidence>
<dbReference type="Gene3D" id="3.40.640.10">
    <property type="entry name" value="Type I PLP-dependent aspartate aminotransferase-like (Major domain)"/>
    <property type="match status" value="1"/>
</dbReference>
<evidence type="ECO:0000313" key="10">
    <source>
        <dbReference type="EMBL" id="CCO20915.1"/>
    </source>
</evidence>
<accession>S0DFG9</accession>
<proteinExistence type="inferred from homology"/>
<evidence type="ECO:0000256" key="7">
    <source>
        <dbReference type="ARBA" id="ARBA00029440"/>
    </source>
</evidence>
<dbReference type="InterPro" id="IPR005861">
    <property type="entry name" value="HisP_aminotrans"/>
</dbReference>
<evidence type="ECO:0000256" key="4">
    <source>
        <dbReference type="ARBA" id="ARBA00022679"/>
    </source>
</evidence>
<evidence type="ECO:0000256" key="1">
    <source>
        <dbReference type="ARBA" id="ARBA00001933"/>
    </source>
</evidence>
<dbReference type="EMBL" id="HF548275">
    <property type="protein sequence ID" value="CCO20915.1"/>
    <property type="molecule type" value="Genomic_DNA"/>
</dbReference>
<protein>
    <submittedName>
        <fullName evidence="10">Putative histidinolphosphate aminotransferase</fullName>
    </submittedName>
</protein>
<keyword evidence="4 10" id="KW-0808">Transferase</keyword>
<keyword evidence="5" id="KW-0663">Pyridoxal phosphate</keyword>
<keyword evidence="2 10" id="KW-0032">Aminotransferase</keyword>
<evidence type="ECO:0000256" key="6">
    <source>
        <dbReference type="ARBA" id="ARBA00023102"/>
    </source>
</evidence>
<dbReference type="PANTHER" id="PTHR42885">
    <property type="entry name" value="HISTIDINOL-PHOSPHATE AMINOTRANSFERASE-RELATED"/>
    <property type="match status" value="1"/>
</dbReference>
<dbReference type="Pfam" id="PF00155">
    <property type="entry name" value="Aminotran_1_2"/>
    <property type="match status" value="1"/>
</dbReference>
<dbReference type="GO" id="GO:0004400">
    <property type="term" value="F:histidinol-phosphate transaminase activity"/>
    <property type="evidence" value="ECO:0007669"/>
    <property type="project" value="InterPro"/>
</dbReference>
<evidence type="ECO:0000259" key="9">
    <source>
        <dbReference type="Pfam" id="PF00155"/>
    </source>
</evidence>
<dbReference type="CDD" id="cd00609">
    <property type="entry name" value="AAT_like"/>
    <property type="match status" value="1"/>
</dbReference>
<gene>
    <name evidence="10" type="ORF">BN138_103</name>
</gene>
<dbReference type="SUPFAM" id="SSF53383">
    <property type="entry name" value="PLP-dependent transferases"/>
    <property type="match status" value="1"/>
</dbReference>
<dbReference type="InterPro" id="IPR004839">
    <property type="entry name" value="Aminotransferase_I/II_large"/>
</dbReference>
<dbReference type="GO" id="GO:0030170">
    <property type="term" value="F:pyridoxal phosphate binding"/>
    <property type="evidence" value="ECO:0007669"/>
    <property type="project" value="InterPro"/>
</dbReference>
<feature type="region of interest" description="Disordered" evidence="8">
    <location>
        <begin position="1"/>
        <end position="23"/>
    </location>
</feature>
<comment type="cofactor">
    <cofactor evidence="1">
        <name>pyridoxal 5'-phosphate</name>
        <dbReference type="ChEBI" id="CHEBI:597326"/>
    </cofactor>
</comment>
<reference evidence="10" key="2">
    <citation type="journal article" date="2013" name="Biotechnol. Biofuels">
        <title>Mining for hemicellulases in the fungus-growing termite Pseudacanthotermes militaris using functional metagenomics.</title>
        <authorList>
            <person name="Bastien G."/>
            <person name="Arnal G."/>
            <person name="Bozonnet S."/>
            <person name="Laguerre S."/>
            <person name="Ferreira F."/>
            <person name="Faure R."/>
            <person name="Henrissat B."/>
            <person name="Lefevre F."/>
            <person name="Robe P."/>
            <person name="Bouchez O."/>
            <person name="Noirot C."/>
            <person name="Dumon C."/>
            <person name="O'Donohue M."/>
        </authorList>
    </citation>
    <scope>NUCLEOTIDE SEQUENCE</scope>
</reference>
<sequence>MSSFLDPKLENVQPYTPGEQPQGRTYIKLNTNESPYPPAPGVQAAVAAQAAQLNLYPDPQAAALHAALASTLGVPQNCVFLGNGSDEILAFCFQGFCAGGAAFADITYGFYKVYAALYGTGANVIPLEEDFTLDAKKYHAVKETVFIANPNAPTGLALPVQALEAIACANPGRLLVVDEAYVDFGGQSAVTLTQKYANILVVGTFSKSRALAGARLGYAVGAPALVAGLERIRYSFNPYNLNRMSMAAGLAALEDPAYFGDCRQKIMQTRSEAQEKLAGLGFACTDSMANFVFASPPKVPAQALYQALKDGGILVRWFNQPRIQNHLRITVGTPQEMAQLYEAIECILSQQQS</sequence>